<feature type="domain" description="Glycosyltransferase subfamily 4-like N-terminal" evidence="3">
    <location>
        <begin position="15"/>
        <end position="172"/>
    </location>
</feature>
<evidence type="ECO:0000313" key="4">
    <source>
        <dbReference type="EMBL" id="MDJ1114497.1"/>
    </source>
</evidence>
<evidence type="ECO:0000256" key="1">
    <source>
        <dbReference type="ARBA" id="ARBA00022676"/>
    </source>
</evidence>
<keyword evidence="5" id="KW-1185">Reference proteome</keyword>
<reference evidence="4 5" key="1">
    <citation type="submission" date="2023-05" db="EMBL/GenBank/DDBJ databases">
        <title>Microbacterium dauci sp.nov., Isolated from Carrot Rhizosphere Soil.</title>
        <authorList>
            <person name="Xiao Z."/>
            <person name="Zheng J."/>
        </authorList>
    </citation>
    <scope>NUCLEOTIDE SEQUENCE [LARGE SCALE GENOMIC DNA]</scope>
    <source>
        <strain evidence="4 5">LX3-4</strain>
    </source>
</reference>
<evidence type="ECO:0000259" key="3">
    <source>
        <dbReference type="Pfam" id="PF13579"/>
    </source>
</evidence>
<evidence type="ECO:0000313" key="5">
    <source>
        <dbReference type="Proteomes" id="UP001321481"/>
    </source>
</evidence>
<keyword evidence="2 4" id="KW-0808">Transferase</keyword>
<dbReference type="EC" id="2.4.-.-" evidence="4"/>
<dbReference type="Pfam" id="PF13579">
    <property type="entry name" value="Glyco_trans_4_4"/>
    <property type="match status" value="1"/>
</dbReference>
<comment type="caution">
    <text evidence="4">The sequence shown here is derived from an EMBL/GenBank/DDBJ whole genome shotgun (WGS) entry which is preliminary data.</text>
</comment>
<dbReference type="Pfam" id="PF13692">
    <property type="entry name" value="Glyco_trans_1_4"/>
    <property type="match status" value="1"/>
</dbReference>
<keyword evidence="1 4" id="KW-0328">Glycosyltransferase</keyword>
<sequence>MSRRIAFVLPSLLGGGAEFVAATWAQELTVRGYEVEIVLLRARPEEPELSGVTVISASREGVGRRGETAALRRYLAGSTAELVISMMTRANIQLLREVARLAADKRPRVAISERNIPFAERSHSALHVAARNLAFRRLYRKADAFIAISHPVGAVFAFAGDLPGERVWVVPNPAVGKVGSYRAREAAASSQPIHLVIPGRLVDKKRPHLALEIAARVATEHPVEGVTFFGAGPLDASLASAGGDVPVHLAGRVENWFEALPPNAVCLLPSAVEGFGNVLLEAASQGVPCVVGSTAYGSADALVPGVSGAFARSDSVDEYAHAVLEAHRQRTDVPAGWLDVFSTRGSTDVLERAIRATLAR</sequence>
<organism evidence="4 5">
    <name type="scientific">Microbacterium dauci</name>
    <dbReference type="NCBI Taxonomy" id="3048008"/>
    <lineage>
        <taxon>Bacteria</taxon>
        <taxon>Bacillati</taxon>
        <taxon>Actinomycetota</taxon>
        <taxon>Actinomycetes</taxon>
        <taxon>Micrococcales</taxon>
        <taxon>Microbacteriaceae</taxon>
        <taxon>Microbacterium</taxon>
    </lineage>
</organism>
<dbReference type="Gene3D" id="3.40.50.2000">
    <property type="entry name" value="Glycogen Phosphorylase B"/>
    <property type="match status" value="2"/>
</dbReference>
<evidence type="ECO:0000256" key="2">
    <source>
        <dbReference type="ARBA" id="ARBA00022679"/>
    </source>
</evidence>
<accession>A0ABT6ZFU1</accession>
<dbReference type="Proteomes" id="UP001321481">
    <property type="component" value="Unassembled WGS sequence"/>
</dbReference>
<dbReference type="EMBL" id="JASJND010000005">
    <property type="protein sequence ID" value="MDJ1114497.1"/>
    <property type="molecule type" value="Genomic_DNA"/>
</dbReference>
<dbReference type="PANTHER" id="PTHR12526">
    <property type="entry name" value="GLYCOSYLTRANSFERASE"/>
    <property type="match status" value="1"/>
</dbReference>
<dbReference type="RefSeq" id="WP_283716118.1">
    <property type="nucleotide sequence ID" value="NZ_JASJND010000005.1"/>
</dbReference>
<gene>
    <name evidence="4" type="ORF">QNI14_08525</name>
</gene>
<dbReference type="InterPro" id="IPR028098">
    <property type="entry name" value="Glyco_trans_4-like_N"/>
</dbReference>
<protein>
    <submittedName>
        <fullName evidence="4">Glycosyltransferase</fullName>
        <ecNumber evidence="4">2.4.-.-</ecNumber>
    </submittedName>
</protein>
<dbReference type="SUPFAM" id="SSF53756">
    <property type="entry name" value="UDP-Glycosyltransferase/glycogen phosphorylase"/>
    <property type="match status" value="1"/>
</dbReference>
<dbReference type="GO" id="GO:0016757">
    <property type="term" value="F:glycosyltransferase activity"/>
    <property type="evidence" value="ECO:0007669"/>
    <property type="project" value="UniProtKB-KW"/>
</dbReference>
<name>A0ABT6ZFU1_9MICO</name>
<proteinExistence type="predicted"/>